<protein>
    <recommendedName>
        <fullName evidence="9">Histidinol-phosphate aminotransferase</fullName>
        <ecNumber evidence="9">2.6.1.9</ecNumber>
    </recommendedName>
    <alternativeName>
        <fullName evidence="9">Imidazole acetol-phosphate transaminase</fullName>
    </alternativeName>
</protein>
<keyword evidence="5 9" id="KW-0032">Aminotransferase</keyword>
<evidence type="ECO:0000256" key="6">
    <source>
        <dbReference type="ARBA" id="ARBA00022679"/>
    </source>
</evidence>
<accession>A0ABS2WP10</accession>
<evidence type="ECO:0000256" key="7">
    <source>
        <dbReference type="ARBA" id="ARBA00022898"/>
    </source>
</evidence>
<dbReference type="RefSeq" id="WP_205457861.1">
    <property type="nucleotide sequence ID" value="NZ_JAFHKK010000002.1"/>
</dbReference>
<dbReference type="GO" id="GO:0004400">
    <property type="term" value="F:histidinol-phosphate transaminase activity"/>
    <property type="evidence" value="ECO:0007669"/>
    <property type="project" value="UniProtKB-EC"/>
</dbReference>
<dbReference type="EC" id="2.6.1.9" evidence="9"/>
<keyword evidence="9" id="KW-0028">Amino-acid biosynthesis</keyword>
<comment type="cofactor">
    <cofactor evidence="1 9">
        <name>pyridoxal 5'-phosphate</name>
        <dbReference type="ChEBI" id="CHEBI:597326"/>
    </cofactor>
</comment>
<evidence type="ECO:0000256" key="1">
    <source>
        <dbReference type="ARBA" id="ARBA00001933"/>
    </source>
</evidence>
<keyword evidence="6 9" id="KW-0808">Transferase</keyword>
<dbReference type="InterPro" id="IPR015421">
    <property type="entry name" value="PyrdxlP-dep_Trfase_major"/>
</dbReference>
<dbReference type="InterPro" id="IPR005861">
    <property type="entry name" value="HisP_aminotrans"/>
</dbReference>
<reference evidence="11" key="1">
    <citation type="submission" date="2021-02" db="EMBL/GenBank/DDBJ databases">
        <title>Sulfurospirillum tamanensis sp. nov.</title>
        <authorList>
            <person name="Frolova A."/>
            <person name="Merkel A."/>
            <person name="Slobodkin A."/>
        </authorList>
    </citation>
    <scope>NUCLEOTIDE SEQUENCE</scope>
    <source>
        <strain evidence="11">T05b</strain>
    </source>
</reference>
<dbReference type="InterPro" id="IPR004839">
    <property type="entry name" value="Aminotransferase_I/II_large"/>
</dbReference>
<comment type="pathway">
    <text evidence="2 9">Amino-acid biosynthesis; L-histidine biosynthesis; L-histidine from 5-phospho-alpha-D-ribose 1-diphosphate: step 7/9.</text>
</comment>
<dbReference type="HAMAP" id="MF_01023">
    <property type="entry name" value="HisC_aminotrans_2"/>
    <property type="match status" value="1"/>
</dbReference>
<evidence type="ECO:0000256" key="2">
    <source>
        <dbReference type="ARBA" id="ARBA00005011"/>
    </source>
</evidence>
<keyword evidence="12" id="KW-1185">Reference proteome</keyword>
<keyword evidence="7 9" id="KW-0663">Pyridoxal phosphate</keyword>
<dbReference type="NCBIfam" id="TIGR01141">
    <property type="entry name" value="hisC"/>
    <property type="match status" value="1"/>
</dbReference>
<evidence type="ECO:0000313" key="11">
    <source>
        <dbReference type="EMBL" id="MBN2963421.1"/>
    </source>
</evidence>
<dbReference type="Gene3D" id="3.40.640.10">
    <property type="entry name" value="Type I PLP-dependent aspartate aminotransferase-like (Major domain)"/>
    <property type="match status" value="1"/>
</dbReference>
<gene>
    <name evidence="9" type="primary">hisC</name>
    <name evidence="11" type="ORF">JWV37_01380</name>
</gene>
<evidence type="ECO:0000259" key="10">
    <source>
        <dbReference type="Pfam" id="PF00155"/>
    </source>
</evidence>
<comment type="catalytic activity">
    <reaction evidence="8 9">
        <text>L-histidinol phosphate + 2-oxoglutarate = 3-(imidazol-4-yl)-2-oxopropyl phosphate + L-glutamate</text>
        <dbReference type="Rhea" id="RHEA:23744"/>
        <dbReference type="ChEBI" id="CHEBI:16810"/>
        <dbReference type="ChEBI" id="CHEBI:29985"/>
        <dbReference type="ChEBI" id="CHEBI:57766"/>
        <dbReference type="ChEBI" id="CHEBI:57980"/>
        <dbReference type="EC" id="2.6.1.9"/>
    </reaction>
</comment>
<dbReference type="Gene3D" id="3.90.1150.10">
    <property type="entry name" value="Aspartate Aminotransferase, domain 1"/>
    <property type="match status" value="1"/>
</dbReference>
<feature type="modified residue" description="N6-(pyridoxal phosphate)lysine" evidence="9">
    <location>
        <position position="228"/>
    </location>
</feature>
<evidence type="ECO:0000256" key="3">
    <source>
        <dbReference type="ARBA" id="ARBA00007970"/>
    </source>
</evidence>
<dbReference type="InterPro" id="IPR015422">
    <property type="entry name" value="PyrdxlP-dep_Trfase_small"/>
</dbReference>
<dbReference type="PANTHER" id="PTHR43643">
    <property type="entry name" value="HISTIDINOL-PHOSPHATE AMINOTRANSFERASE 2"/>
    <property type="match status" value="1"/>
</dbReference>
<evidence type="ECO:0000256" key="5">
    <source>
        <dbReference type="ARBA" id="ARBA00022576"/>
    </source>
</evidence>
<organism evidence="11 12">
    <name type="scientific">Sulfurospirillum tamanense</name>
    <dbReference type="NCBI Taxonomy" id="2813362"/>
    <lineage>
        <taxon>Bacteria</taxon>
        <taxon>Pseudomonadati</taxon>
        <taxon>Campylobacterota</taxon>
        <taxon>Epsilonproteobacteria</taxon>
        <taxon>Campylobacterales</taxon>
        <taxon>Sulfurospirillaceae</taxon>
        <taxon>Sulfurospirillum</taxon>
    </lineage>
</organism>
<comment type="subunit">
    <text evidence="4 9">Homodimer.</text>
</comment>
<dbReference type="InterPro" id="IPR015424">
    <property type="entry name" value="PyrdxlP-dep_Trfase"/>
</dbReference>
<keyword evidence="9" id="KW-0368">Histidine biosynthesis</keyword>
<proteinExistence type="inferred from homology"/>
<dbReference type="InterPro" id="IPR050106">
    <property type="entry name" value="HistidinolP_aminotransfase"/>
</dbReference>
<comment type="similarity">
    <text evidence="3 9">Belongs to the class-II pyridoxal-phosphate-dependent aminotransferase family. Histidinol-phosphate aminotransferase subfamily.</text>
</comment>
<dbReference type="Proteomes" id="UP000703590">
    <property type="component" value="Unassembled WGS sequence"/>
</dbReference>
<reference evidence="11" key="2">
    <citation type="submission" date="2021-02" db="EMBL/GenBank/DDBJ databases">
        <authorList>
            <person name="Merkel A.Y."/>
        </authorList>
    </citation>
    <scope>NUCLEOTIDE SEQUENCE</scope>
    <source>
        <strain evidence="11">T05b</strain>
    </source>
</reference>
<evidence type="ECO:0000313" key="12">
    <source>
        <dbReference type="Proteomes" id="UP000703590"/>
    </source>
</evidence>
<evidence type="ECO:0000256" key="4">
    <source>
        <dbReference type="ARBA" id="ARBA00011738"/>
    </source>
</evidence>
<dbReference type="SUPFAM" id="SSF53383">
    <property type="entry name" value="PLP-dependent transferases"/>
    <property type="match status" value="1"/>
</dbReference>
<sequence length="367" mass="40538">MTFNPVLDGLKNYEAGKPIELVVRDYGIAPQDVIKLASNENPRGCSLGVLAAMQQESTRAHLYPDDSMYELKDGLASRFGVKKENVIIGAGSDQVIGFALHAKANPNQAILMAGVTFAMYEIYGKQTGATILKTPSKMHNLEDFKQMLATHKGAIGVLFLCLPNNPLGEALDADEVKLFLREVDPNILVVVDGAYQEYASYKDQTKALDPRALIEEFPNVLYLGTFSKAYGLGGMRCGYGIGEAGLIHTLHKLRPPFNITTLSLKAGIEALKDEGFVARCMEENFSEMKRYEAEARALGFDFIESYTNFITLEFPEGKIASKIAQSLLEKGIIIRDLSAYGMNAVRVTIGTPEQNSRFFENFKRVYC</sequence>
<evidence type="ECO:0000256" key="9">
    <source>
        <dbReference type="HAMAP-Rule" id="MF_01023"/>
    </source>
</evidence>
<dbReference type="CDD" id="cd00609">
    <property type="entry name" value="AAT_like"/>
    <property type="match status" value="1"/>
</dbReference>
<dbReference type="Pfam" id="PF00155">
    <property type="entry name" value="Aminotran_1_2"/>
    <property type="match status" value="1"/>
</dbReference>
<feature type="domain" description="Aminotransferase class I/classII large" evidence="10">
    <location>
        <begin position="32"/>
        <end position="360"/>
    </location>
</feature>
<name>A0ABS2WP10_9BACT</name>
<dbReference type="PANTHER" id="PTHR43643:SF3">
    <property type="entry name" value="HISTIDINOL-PHOSPHATE AMINOTRANSFERASE"/>
    <property type="match status" value="1"/>
</dbReference>
<comment type="caution">
    <text evidence="11">The sequence shown here is derived from an EMBL/GenBank/DDBJ whole genome shotgun (WGS) entry which is preliminary data.</text>
</comment>
<dbReference type="EMBL" id="JAFHKK010000002">
    <property type="protein sequence ID" value="MBN2963421.1"/>
    <property type="molecule type" value="Genomic_DNA"/>
</dbReference>
<dbReference type="InterPro" id="IPR001917">
    <property type="entry name" value="Aminotrans_II_pyridoxalP_BS"/>
</dbReference>
<evidence type="ECO:0000256" key="8">
    <source>
        <dbReference type="ARBA" id="ARBA00047481"/>
    </source>
</evidence>
<dbReference type="PROSITE" id="PS00599">
    <property type="entry name" value="AA_TRANSFER_CLASS_2"/>
    <property type="match status" value="1"/>
</dbReference>